<evidence type="ECO:0000313" key="4">
    <source>
        <dbReference type="WormBase" id="SRAE_0000074850"/>
    </source>
</evidence>
<dbReference type="WormBase" id="SRAE_0000074850">
    <property type="protein sequence ID" value="SRP01845"/>
    <property type="gene ID" value="WBGene00256507"/>
</dbReference>
<evidence type="ECO:0000313" key="2">
    <source>
        <dbReference type="Proteomes" id="UP000035682"/>
    </source>
</evidence>
<name>A0A090MTJ0_STRRB</name>
<reference evidence="3" key="3">
    <citation type="submission" date="2020-12" db="UniProtKB">
        <authorList>
            <consortium name="WormBaseParasite"/>
        </authorList>
    </citation>
    <scope>IDENTIFICATION</scope>
</reference>
<reference evidence="1" key="2">
    <citation type="submission" date="2014-09" db="EMBL/GenBank/DDBJ databases">
        <authorList>
            <person name="Aslett A.Martin."/>
        </authorList>
    </citation>
    <scope>NUCLEOTIDE SEQUENCE</scope>
    <source>
        <strain evidence="1">ED321 Heterogonic</strain>
    </source>
</reference>
<reference evidence="2" key="1">
    <citation type="submission" date="2014-09" db="EMBL/GenBank/DDBJ databases">
        <authorList>
            <person name="Martin A.A."/>
        </authorList>
    </citation>
    <scope>NUCLEOTIDE SEQUENCE</scope>
    <source>
        <strain evidence="2">ED321</strain>
    </source>
</reference>
<evidence type="ECO:0000313" key="1">
    <source>
        <dbReference type="EMBL" id="CEF61633.1"/>
    </source>
</evidence>
<feature type="non-terminal residue" evidence="1">
    <location>
        <position position="1"/>
    </location>
</feature>
<dbReference type="GeneID" id="36374003"/>
<organism evidence="1">
    <name type="scientific">Strongyloides ratti</name>
    <name type="common">Parasitic roundworm</name>
    <dbReference type="NCBI Taxonomy" id="34506"/>
    <lineage>
        <taxon>Eukaryota</taxon>
        <taxon>Metazoa</taxon>
        <taxon>Ecdysozoa</taxon>
        <taxon>Nematoda</taxon>
        <taxon>Chromadorea</taxon>
        <taxon>Rhabditida</taxon>
        <taxon>Tylenchina</taxon>
        <taxon>Panagrolaimomorpha</taxon>
        <taxon>Strongyloidoidea</taxon>
        <taxon>Strongyloididae</taxon>
        <taxon>Strongyloides</taxon>
    </lineage>
</organism>
<gene>
    <name evidence="1 3 4" type="ORF">SRAE_0000074850</name>
</gene>
<dbReference type="Proteomes" id="UP000035682">
    <property type="component" value="Unplaced"/>
</dbReference>
<dbReference type="AlphaFoldDB" id="A0A090MTJ0"/>
<keyword evidence="2" id="KW-1185">Reference proteome</keyword>
<sequence length="141" mass="16151">GSGKTLITRTSNNDIKNLNDEILGVFPNDALKDQNGYYSLNTNQLTTKNGNNQSDNNLQKQIDQLTAMMMNMQTAMNRIINRQSSMFNVLKNKSNNTTLILHLSDKIRDSVFQYTAKEYEYVVEALSAKYTKQVSREDSKW</sequence>
<dbReference type="EMBL" id="LN609428">
    <property type="protein sequence ID" value="CEF61633.1"/>
    <property type="molecule type" value="Genomic_DNA"/>
</dbReference>
<protein>
    <submittedName>
        <fullName evidence="1 3">Uncharacterized protein</fullName>
    </submittedName>
</protein>
<evidence type="ECO:0000313" key="3">
    <source>
        <dbReference type="WBParaSite" id="SRAE_0000074850.1"/>
    </source>
</evidence>
<dbReference type="WBParaSite" id="SRAE_0000074850.1">
    <property type="protein sequence ID" value="SRAE_0000074850.1"/>
    <property type="gene ID" value="WBGene00256507"/>
</dbReference>
<proteinExistence type="predicted"/>
<dbReference type="RefSeq" id="XP_024500840.1">
    <property type="nucleotide sequence ID" value="XM_024646687.1"/>
</dbReference>
<dbReference type="CTD" id="36374003"/>
<accession>A0A090MTJ0</accession>